<dbReference type="AlphaFoldDB" id="A0A381VHI5"/>
<reference evidence="1" key="1">
    <citation type="submission" date="2018-05" db="EMBL/GenBank/DDBJ databases">
        <authorList>
            <person name="Lanie J.A."/>
            <person name="Ng W.-L."/>
            <person name="Kazmierczak K.M."/>
            <person name="Andrzejewski T.M."/>
            <person name="Davidsen T.M."/>
            <person name="Wayne K.J."/>
            <person name="Tettelin H."/>
            <person name="Glass J.I."/>
            <person name="Rusch D."/>
            <person name="Podicherti R."/>
            <person name="Tsui H.-C.T."/>
            <person name="Winkler M.E."/>
        </authorList>
    </citation>
    <scope>NUCLEOTIDE SEQUENCE</scope>
</reference>
<accession>A0A381VHI5</accession>
<proteinExistence type="predicted"/>
<gene>
    <name evidence="1" type="ORF">METZ01_LOCUS92644</name>
</gene>
<dbReference type="EMBL" id="UINC01008855">
    <property type="protein sequence ID" value="SVA39790.1"/>
    <property type="molecule type" value="Genomic_DNA"/>
</dbReference>
<name>A0A381VHI5_9ZZZZ</name>
<organism evidence="1">
    <name type="scientific">marine metagenome</name>
    <dbReference type="NCBI Taxonomy" id="408172"/>
    <lineage>
        <taxon>unclassified sequences</taxon>
        <taxon>metagenomes</taxon>
        <taxon>ecological metagenomes</taxon>
    </lineage>
</organism>
<evidence type="ECO:0000313" key="1">
    <source>
        <dbReference type="EMBL" id="SVA39790.1"/>
    </source>
</evidence>
<protein>
    <submittedName>
        <fullName evidence="1">Uncharacterized protein</fullName>
    </submittedName>
</protein>
<sequence>MSVESLFDHYYERATIPIRNTNFGREQRGPLDIRHVVEDDEFRQMTHKIILKDGVASSVWREQEWGLGENSLDVTHFSDGIVSQLSLRHTGKGVTGLKISLTRNEWLISDPDFRLPFIFGRSDIETWYRASEFKMGLDRVRLAWDYDTKHTFPVRDYGVDKRKTEHVYKGVQYRIELDESIRLTIDGNSSRNVDWRTELTGDEVRGLFEYASDESWIGGWAPVADVINER</sequence>